<dbReference type="PROSITE" id="PS00352">
    <property type="entry name" value="CSD_1"/>
    <property type="match status" value="1"/>
</dbReference>
<dbReference type="InterPro" id="IPR002059">
    <property type="entry name" value="CSP_DNA-bd"/>
</dbReference>
<evidence type="ECO:0000259" key="8">
    <source>
        <dbReference type="PROSITE" id="PS51857"/>
    </source>
</evidence>
<dbReference type="EMBL" id="QRTJ01000057">
    <property type="protein sequence ID" value="RGQ59515.1"/>
    <property type="molecule type" value="Genomic_DNA"/>
</dbReference>
<dbReference type="CDD" id="cd04458">
    <property type="entry name" value="CSP_CDS"/>
    <property type="match status" value="1"/>
</dbReference>
<keyword evidence="3" id="KW-0805">Transcription regulation</keyword>
<evidence type="ECO:0000256" key="4">
    <source>
        <dbReference type="ARBA" id="ARBA00023125"/>
    </source>
</evidence>
<dbReference type="GO" id="GO:0003677">
    <property type="term" value="F:DNA binding"/>
    <property type="evidence" value="ECO:0007669"/>
    <property type="project" value="UniProtKB-KW"/>
</dbReference>
<comment type="subcellular location">
    <subcellularLocation>
        <location evidence="1 7">Cytoplasm</location>
    </subcellularLocation>
</comment>
<dbReference type="PIRSF" id="PIRSF002599">
    <property type="entry name" value="Cold_shock_A"/>
    <property type="match status" value="1"/>
</dbReference>
<keyword evidence="2" id="KW-0963">Cytoplasm</keyword>
<name>A0A414UY67_MEDGN</name>
<dbReference type="InterPro" id="IPR019844">
    <property type="entry name" value="CSD_CS"/>
</dbReference>
<comment type="caution">
    <text evidence="10">The sequence shown here is derived from an EMBL/GenBank/DDBJ whole genome shotgun (WGS) entry which is preliminary data.</text>
</comment>
<dbReference type="SUPFAM" id="SSF50249">
    <property type="entry name" value="Nucleic acid-binding proteins"/>
    <property type="match status" value="1"/>
</dbReference>
<dbReference type="Gene3D" id="2.40.50.140">
    <property type="entry name" value="Nucleic acid-binding proteins"/>
    <property type="match status" value="1"/>
</dbReference>
<evidence type="ECO:0000256" key="1">
    <source>
        <dbReference type="ARBA" id="ARBA00004496"/>
    </source>
</evidence>
<sequence length="66" mass="7511">MQYGVVKWFDPLKGYGFIAGDDCKDVFVHQSNILMNGFRTLETGQRVRYQVDQTNKGNIAVNVVVE</sequence>
<dbReference type="Pfam" id="PF00313">
    <property type="entry name" value="CSD"/>
    <property type="match status" value="1"/>
</dbReference>
<evidence type="ECO:0000313" key="9">
    <source>
        <dbReference type="EMBL" id="RGQ59515.1"/>
    </source>
</evidence>
<evidence type="ECO:0000313" key="12">
    <source>
        <dbReference type="Proteomes" id="UP000286137"/>
    </source>
</evidence>
<evidence type="ECO:0000256" key="2">
    <source>
        <dbReference type="ARBA" id="ARBA00022490"/>
    </source>
</evidence>
<dbReference type="SMART" id="SM00357">
    <property type="entry name" value="CSP"/>
    <property type="match status" value="1"/>
</dbReference>
<evidence type="ECO:0000256" key="7">
    <source>
        <dbReference type="RuleBase" id="RU000408"/>
    </source>
</evidence>
<feature type="domain" description="CSD" evidence="8">
    <location>
        <begin position="1"/>
        <end position="65"/>
    </location>
</feature>
<reference evidence="11 12" key="1">
    <citation type="submission" date="2018-08" db="EMBL/GenBank/DDBJ databases">
        <title>A genome reference for cultivated species of the human gut microbiota.</title>
        <authorList>
            <person name="Zou Y."/>
            <person name="Xue W."/>
            <person name="Luo G."/>
        </authorList>
    </citation>
    <scope>NUCLEOTIDE SEQUENCE [LARGE SCALE GENOMIC DNA]</scope>
    <source>
        <strain evidence="9 12">AF27-4BH</strain>
        <strain evidence="10 11">AM21-18</strain>
    </source>
</reference>
<evidence type="ECO:0000256" key="6">
    <source>
        <dbReference type="ARBA" id="ARBA00023163"/>
    </source>
</evidence>
<evidence type="ECO:0000256" key="3">
    <source>
        <dbReference type="ARBA" id="ARBA00023015"/>
    </source>
</evidence>
<keyword evidence="6" id="KW-0804">Transcription</keyword>
<dbReference type="PANTHER" id="PTHR46565:SF5">
    <property type="entry name" value="COLD SHOCK PROTEIN 2-LIKE"/>
    <property type="match status" value="1"/>
</dbReference>
<dbReference type="AlphaFoldDB" id="A0A414UY67"/>
<dbReference type="PANTHER" id="PTHR46565">
    <property type="entry name" value="COLD SHOCK DOMAIN PROTEIN 2"/>
    <property type="match status" value="1"/>
</dbReference>
<keyword evidence="4" id="KW-0238">DNA-binding</keyword>
<organism evidence="10 11">
    <name type="scientific">Mediterraneibacter gnavus</name>
    <name type="common">Ruminococcus gnavus</name>
    <dbReference type="NCBI Taxonomy" id="33038"/>
    <lineage>
        <taxon>Bacteria</taxon>
        <taxon>Bacillati</taxon>
        <taxon>Bacillota</taxon>
        <taxon>Clostridia</taxon>
        <taxon>Lachnospirales</taxon>
        <taxon>Lachnospiraceae</taxon>
        <taxon>Mediterraneibacter</taxon>
    </lineage>
</organism>
<evidence type="ECO:0000313" key="10">
    <source>
        <dbReference type="EMBL" id="RHG87363.1"/>
    </source>
</evidence>
<dbReference type="PRINTS" id="PR00050">
    <property type="entry name" value="COLDSHOCK"/>
</dbReference>
<dbReference type="PROSITE" id="PS51857">
    <property type="entry name" value="CSD_2"/>
    <property type="match status" value="1"/>
</dbReference>
<dbReference type="Proteomes" id="UP000286137">
    <property type="component" value="Unassembled WGS sequence"/>
</dbReference>
<dbReference type="GO" id="GO:0005737">
    <property type="term" value="C:cytoplasm"/>
    <property type="evidence" value="ECO:0007669"/>
    <property type="project" value="UniProtKB-SubCell"/>
</dbReference>
<keyword evidence="5" id="KW-0010">Activator</keyword>
<dbReference type="InterPro" id="IPR011129">
    <property type="entry name" value="CSD"/>
</dbReference>
<dbReference type="InterPro" id="IPR012156">
    <property type="entry name" value="Cold_shock_CspA"/>
</dbReference>
<accession>A0A414UY67</accession>
<dbReference type="EMBL" id="QRIS01000005">
    <property type="protein sequence ID" value="RHG87363.1"/>
    <property type="molecule type" value="Genomic_DNA"/>
</dbReference>
<evidence type="ECO:0000313" key="11">
    <source>
        <dbReference type="Proteomes" id="UP000283981"/>
    </source>
</evidence>
<protein>
    <submittedName>
        <fullName evidence="10">Cold shock domain-containing protein</fullName>
    </submittedName>
</protein>
<dbReference type="Proteomes" id="UP000283981">
    <property type="component" value="Unassembled WGS sequence"/>
</dbReference>
<proteinExistence type="predicted"/>
<gene>
    <name evidence="10" type="ORF">DW243_04390</name>
    <name evidence="9" type="ORF">DWY88_16695</name>
</gene>
<evidence type="ECO:0000256" key="5">
    <source>
        <dbReference type="ARBA" id="ARBA00023159"/>
    </source>
</evidence>
<dbReference type="InterPro" id="IPR012340">
    <property type="entry name" value="NA-bd_OB-fold"/>
</dbReference>